<keyword evidence="9 11" id="KW-0326">Glycosidase</keyword>
<protein>
    <recommendedName>
        <fullName evidence="4 11">beta-glucosidase</fullName>
        <ecNumber evidence="4 11">3.2.1.21</ecNumber>
    </recommendedName>
</protein>
<dbReference type="Gene3D" id="2.60.40.10">
    <property type="entry name" value="Immunoglobulins"/>
    <property type="match status" value="1"/>
</dbReference>
<dbReference type="GO" id="GO:0016787">
    <property type="term" value="F:hydrolase activity"/>
    <property type="evidence" value="ECO:0007669"/>
    <property type="project" value="UniProtKB-KW"/>
</dbReference>
<dbReference type="InterPro" id="IPR011658">
    <property type="entry name" value="PA14_dom"/>
</dbReference>
<dbReference type="RefSeq" id="XP_070904509.1">
    <property type="nucleotide sequence ID" value="XM_071048196.1"/>
</dbReference>
<dbReference type="InterPro" id="IPR036962">
    <property type="entry name" value="Glyco_hydro_3_N_sf"/>
</dbReference>
<evidence type="ECO:0000256" key="5">
    <source>
        <dbReference type="ARBA" id="ARBA00022801"/>
    </source>
</evidence>
<dbReference type="SMART" id="SM01217">
    <property type="entry name" value="Fn3_like"/>
    <property type="match status" value="1"/>
</dbReference>
<dbReference type="Gene3D" id="3.40.50.1700">
    <property type="entry name" value="Glycoside hydrolase family 3 C-terminal domain"/>
    <property type="match status" value="1"/>
</dbReference>
<dbReference type="Pfam" id="PF07691">
    <property type="entry name" value="PA14"/>
    <property type="match status" value="1"/>
</dbReference>
<evidence type="ECO:0000256" key="6">
    <source>
        <dbReference type="ARBA" id="ARBA00023001"/>
    </source>
</evidence>
<dbReference type="Gene3D" id="3.20.20.300">
    <property type="entry name" value="Glycoside hydrolase, family 3, N-terminal domain"/>
    <property type="match status" value="1"/>
</dbReference>
<evidence type="ECO:0000313" key="13">
    <source>
        <dbReference type="EMBL" id="KAL2859575.1"/>
    </source>
</evidence>
<dbReference type="InterPro" id="IPR013783">
    <property type="entry name" value="Ig-like_fold"/>
</dbReference>
<dbReference type="SUPFAM" id="SSF52279">
    <property type="entry name" value="Beta-D-glucan exohydrolase, C-terminal domain"/>
    <property type="match status" value="1"/>
</dbReference>
<organism evidence="13 14">
    <name type="scientific">Aspergillus pseudodeflectus</name>
    <dbReference type="NCBI Taxonomy" id="176178"/>
    <lineage>
        <taxon>Eukaryota</taxon>
        <taxon>Fungi</taxon>
        <taxon>Dikarya</taxon>
        <taxon>Ascomycota</taxon>
        <taxon>Pezizomycotina</taxon>
        <taxon>Eurotiomycetes</taxon>
        <taxon>Eurotiomycetidae</taxon>
        <taxon>Eurotiales</taxon>
        <taxon>Aspergillaceae</taxon>
        <taxon>Aspergillus</taxon>
        <taxon>Aspergillus subgen. Nidulantes</taxon>
    </lineage>
</organism>
<dbReference type="GeneID" id="98163360"/>
<proteinExistence type="inferred from homology"/>
<dbReference type="InterPro" id="IPR037524">
    <property type="entry name" value="PA14/GLEYA"/>
</dbReference>
<dbReference type="Pfam" id="PF01915">
    <property type="entry name" value="Glyco_hydro_3_C"/>
    <property type="match status" value="1"/>
</dbReference>
<dbReference type="PANTHER" id="PTHR42715:SF3">
    <property type="entry name" value="BETA-GLUCOSIDASE B-RELATED"/>
    <property type="match status" value="1"/>
</dbReference>
<dbReference type="SUPFAM" id="SSF51445">
    <property type="entry name" value="(Trans)glycosidases"/>
    <property type="match status" value="1"/>
</dbReference>
<dbReference type="PROSITE" id="PS51820">
    <property type="entry name" value="PA14"/>
    <property type="match status" value="1"/>
</dbReference>
<evidence type="ECO:0000259" key="12">
    <source>
        <dbReference type="PROSITE" id="PS51820"/>
    </source>
</evidence>
<dbReference type="Gene3D" id="2.60.120.260">
    <property type="entry name" value="Galactose-binding domain-like"/>
    <property type="match status" value="1"/>
</dbReference>
<keyword evidence="6" id="KW-0136">Cellulose degradation</keyword>
<accession>A0ABR4L522</accession>
<dbReference type="InterPro" id="IPR001764">
    <property type="entry name" value="Glyco_hydro_3_N"/>
</dbReference>
<keyword evidence="10 11" id="KW-0624">Polysaccharide degradation</keyword>
<dbReference type="InterPro" id="IPR017853">
    <property type="entry name" value="GH"/>
</dbReference>
<dbReference type="Proteomes" id="UP001610444">
    <property type="component" value="Unassembled WGS sequence"/>
</dbReference>
<comment type="similarity">
    <text evidence="3 11">Belongs to the glycosyl hydrolase 3 family.</text>
</comment>
<evidence type="ECO:0000256" key="7">
    <source>
        <dbReference type="ARBA" id="ARBA00023180"/>
    </source>
</evidence>
<dbReference type="PANTHER" id="PTHR42715">
    <property type="entry name" value="BETA-GLUCOSIDASE"/>
    <property type="match status" value="1"/>
</dbReference>
<evidence type="ECO:0000313" key="14">
    <source>
        <dbReference type="Proteomes" id="UP001610444"/>
    </source>
</evidence>
<name>A0ABR4L522_9EURO</name>
<evidence type="ECO:0000256" key="2">
    <source>
        <dbReference type="ARBA" id="ARBA00004987"/>
    </source>
</evidence>
<evidence type="ECO:0000256" key="11">
    <source>
        <dbReference type="RuleBase" id="RU361161"/>
    </source>
</evidence>
<keyword evidence="14" id="KW-1185">Reference proteome</keyword>
<keyword evidence="8 11" id="KW-0119">Carbohydrate metabolism</keyword>
<dbReference type="EMBL" id="JBFXLR010000003">
    <property type="protein sequence ID" value="KAL2859575.1"/>
    <property type="molecule type" value="Genomic_DNA"/>
</dbReference>
<gene>
    <name evidence="13" type="ORF">BJX68DRAFT_276827</name>
</gene>
<keyword evidence="5 11" id="KW-0378">Hydrolase</keyword>
<keyword evidence="7" id="KW-0325">Glycoprotein</keyword>
<dbReference type="PROSITE" id="PS00775">
    <property type="entry name" value="GLYCOSYL_HYDROL_F3"/>
    <property type="match status" value="1"/>
</dbReference>
<dbReference type="EC" id="3.2.1.21" evidence="4 11"/>
<comment type="pathway">
    <text evidence="2 11">Glycan metabolism; cellulose degradation.</text>
</comment>
<dbReference type="Pfam" id="PF00933">
    <property type="entry name" value="Glyco_hydro_3"/>
    <property type="match status" value="1"/>
</dbReference>
<evidence type="ECO:0000256" key="10">
    <source>
        <dbReference type="ARBA" id="ARBA00023326"/>
    </source>
</evidence>
<evidence type="ECO:0000256" key="9">
    <source>
        <dbReference type="ARBA" id="ARBA00023295"/>
    </source>
</evidence>
<dbReference type="InterPro" id="IPR019800">
    <property type="entry name" value="Glyco_hydro_3_AS"/>
</dbReference>
<dbReference type="InterPro" id="IPR050288">
    <property type="entry name" value="Cellulose_deg_GH3"/>
</dbReference>
<comment type="catalytic activity">
    <reaction evidence="1 11">
        <text>Hydrolysis of terminal, non-reducing beta-D-glucosyl residues with release of beta-D-glucose.</text>
        <dbReference type="EC" id="3.2.1.21"/>
    </reaction>
</comment>
<reference evidence="13 14" key="1">
    <citation type="submission" date="2024-07" db="EMBL/GenBank/DDBJ databases">
        <title>Section-level genome sequencing and comparative genomics of Aspergillus sections Usti and Cavernicolus.</title>
        <authorList>
            <consortium name="Lawrence Berkeley National Laboratory"/>
            <person name="Nybo J.L."/>
            <person name="Vesth T.C."/>
            <person name="Theobald S."/>
            <person name="Frisvad J.C."/>
            <person name="Larsen T.O."/>
            <person name="Kjaerboelling I."/>
            <person name="Rothschild-Mancinelli K."/>
            <person name="Lyhne E.K."/>
            <person name="Kogle M.E."/>
            <person name="Barry K."/>
            <person name="Clum A."/>
            <person name="Na H."/>
            <person name="Ledsgaard L."/>
            <person name="Lin J."/>
            <person name="Lipzen A."/>
            <person name="Kuo A."/>
            <person name="Riley R."/>
            <person name="Mondo S."/>
            <person name="LaButti K."/>
            <person name="Haridas S."/>
            <person name="Pangalinan J."/>
            <person name="Salamov A.A."/>
            <person name="Simmons B.A."/>
            <person name="Magnuson J.K."/>
            <person name="Chen J."/>
            <person name="Drula E."/>
            <person name="Henrissat B."/>
            <person name="Wiebenga A."/>
            <person name="Lubbers R.J."/>
            <person name="Gomes A.C."/>
            <person name="Macurrencykelacurrency M.R."/>
            <person name="Stajich J."/>
            <person name="Grigoriev I.V."/>
            <person name="Mortensen U.H."/>
            <person name="De vries R.P."/>
            <person name="Baker S.E."/>
            <person name="Andersen M.R."/>
        </authorList>
    </citation>
    <scope>NUCLEOTIDE SEQUENCE [LARGE SCALE GENOMIC DNA]</scope>
    <source>
        <strain evidence="13 14">CBS 756.74</strain>
    </source>
</reference>
<evidence type="ECO:0000256" key="1">
    <source>
        <dbReference type="ARBA" id="ARBA00000448"/>
    </source>
</evidence>
<dbReference type="InterPro" id="IPR036881">
    <property type="entry name" value="Glyco_hydro_3_C_sf"/>
</dbReference>
<dbReference type="InterPro" id="IPR026891">
    <property type="entry name" value="Fn3-like"/>
</dbReference>
<evidence type="ECO:0000256" key="8">
    <source>
        <dbReference type="ARBA" id="ARBA00023277"/>
    </source>
</evidence>
<comment type="caution">
    <text evidence="13">The sequence shown here is derived from an EMBL/GenBank/DDBJ whole genome shotgun (WGS) entry which is preliminary data.</text>
</comment>
<sequence>MAAPTTEEAKFDEIIAQLSLAEKIGLLSGAGACRTNEVPRLGIPRLETSDGPHGLRGGGGRFFNMPPGYQLPCATAIGATFDIDLAHRIGNLLGDEGRRKGIQVALAPTVCIQRSPLIGRGFEAFAEDPVLSGTLARHYIEGLQERSVAACIKHYAAHDQSTDAKEDDVHMTQRTLREMHLLPFQLALRADPRPWAVMAAYQKINGVHVSEDPFLLEQVLRREWGFDGLVMSDWWGTYSVSEALNAGLDLEMPGPSIWRGRQLMEAVECRKVPVKSVDGAVRRLLQLIERTRLSRGYTGEAGGDTPQSRALARKVAVESIVLLRNRRGVLPLGRAASAQTYGLIGEHFENPATCGGGSSETMPFYFSTPLDAVREVLGEEQFRNVKYEPGCYTRRWTPLIQKGLYQPRSRNPGLVLEWFLQDPSVQSEAPCVYSATTTHTSMYFSQITLPNVPADSVHYIRITTTFIAEKTCKYRFALSVCGKARLNIDGTRAIDLWTDHPEKTDDTPCFNKLSMERHAVVEAQECQEYSLEILMTNKKPGNRVERPSAGGVRLGGQVVRDDEDMSIADAVELAKSVDIPILLTGLSSDYEYEASDRASLLLPRRENELIQRVCEANPNTVVIIQAGMPIEMPWLENVNTLVYAWYGGQEAGHAIADVLWGATSPSGRLSLTFPKRLQDTPAFLNFGKTDREIVYGEGVFVGYRYYEKLDCPPLFYFGYGLSYTRFKYSNLSVPAVFPSSALGTIGVSVDLENIGPCMGSEVVQIYVSDLACSVQRPRKELKAFDKVSLDKDEKTTCKIVLDKYAVSFWSEEDEQWKAEAGEFAVIVATSADPRDEQLQAVFRIESGFTWGGV</sequence>
<feature type="domain" description="PA14" evidence="12">
    <location>
        <begin position="409"/>
        <end position="571"/>
    </location>
</feature>
<dbReference type="PRINTS" id="PR00133">
    <property type="entry name" value="GLHYDRLASE3"/>
</dbReference>
<dbReference type="Pfam" id="PF14310">
    <property type="entry name" value="Fn3-like"/>
    <property type="match status" value="1"/>
</dbReference>
<evidence type="ECO:0000256" key="3">
    <source>
        <dbReference type="ARBA" id="ARBA00005336"/>
    </source>
</evidence>
<dbReference type="InterPro" id="IPR002772">
    <property type="entry name" value="Glyco_hydro_3_C"/>
</dbReference>
<evidence type="ECO:0000256" key="4">
    <source>
        <dbReference type="ARBA" id="ARBA00012744"/>
    </source>
</evidence>